<name>A0A927H8V0_9BACL</name>
<dbReference type="PANTHER" id="PTHR47506:SF3">
    <property type="entry name" value="HTH-TYPE TRANSCRIPTIONAL REGULATOR LMRA"/>
    <property type="match status" value="1"/>
</dbReference>
<evidence type="ECO:0000256" key="3">
    <source>
        <dbReference type="ARBA" id="ARBA00023163"/>
    </source>
</evidence>
<feature type="domain" description="HTH tetR-type" evidence="5">
    <location>
        <begin position="10"/>
        <end position="70"/>
    </location>
</feature>
<sequence>MPQFSTSEKDQLHDLLVQAGKQLFTTQGLKKTSLEQLTQAAGIAKSTFYSFFDSKETLYLDLLELESIEMEERVWTAVEQASGTYNAIIAYLRQMGHELSSNPLTKRLIAHPEEMELVRRRVTSEFIGRKLQRNVMPLMKYVSEQQQAGQMTDMAPEVIVGVLRAAMLIEVHRQDFDETFYPQIKDVMYRAVASSLTSILRSNEE</sequence>
<dbReference type="GO" id="GO:0003677">
    <property type="term" value="F:DNA binding"/>
    <property type="evidence" value="ECO:0007669"/>
    <property type="project" value="UniProtKB-UniRule"/>
</dbReference>
<keyword evidence="7" id="KW-1185">Reference proteome</keyword>
<accession>A0A927H8V0</accession>
<dbReference type="PRINTS" id="PR00455">
    <property type="entry name" value="HTHTETR"/>
</dbReference>
<organism evidence="6 7">
    <name type="scientific">Paenibacillus arenilitoris</name>
    <dbReference type="NCBI Taxonomy" id="2772299"/>
    <lineage>
        <taxon>Bacteria</taxon>
        <taxon>Bacillati</taxon>
        <taxon>Bacillota</taxon>
        <taxon>Bacilli</taxon>
        <taxon>Bacillales</taxon>
        <taxon>Paenibacillaceae</taxon>
        <taxon>Paenibacillus</taxon>
    </lineage>
</organism>
<proteinExistence type="predicted"/>
<keyword evidence="2 4" id="KW-0238">DNA-binding</keyword>
<evidence type="ECO:0000256" key="1">
    <source>
        <dbReference type="ARBA" id="ARBA00023015"/>
    </source>
</evidence>
<dbReference type="RefSeq" id="WP_190866222.1">
    <property type="nucleotide sequence ID" value="NZ_JACXIY010000039.1"/>
</dbReference>
<dbReference type="PANTHER" id="PTHR47506">
    <property type="entry name" value="TRANSCRIPTIONAL REGULATORY PROTEIN"/>
    <property type="match status" value="1"/>
</dbReference>
<dbReference type="EMBL" id="JACXIY010000039">
    <property type="protein sequence ID" value="MBD2871952.1"/>
    <property type="molecule type" value="Genomic_DNA"/>
</dbReference>
<keyword evidence="1" id="KW-0805">Transcription regulation</keyword>
<evidence type="ECO:0000259" key="5">
    <source>
        <dbReference type="PROSITE" id="PS50977"/>
    </source>
</evidence>
<dbReference type="PROSITE" id="PS50977">
    <property type="entry name" value="HTH_TETR_2"/>
    <property type="match status" value="1"/>
</dbReference>
<evidence type="ECO:0000313" key="6">
    <source>
        <dbReference type="EMBL" id="MBD2871952.1"/>
    </source>
</evidence>
<comment type="caution">
    <text evidence="6">The sequence shown here is derived from an EMBL/GenBank/DDBJ whole genome shotgun (WGS) entry which is preliminary data.</text>
</comment>
<protein>
    <submittedName>
        <fullName evidence="6">TetR/AcrR family transcriptional regulator</fullName>
    </submittedName>
</protein>
<gene>
    <name evidence="6" type="ORF">IDH41_25565</name>
</gene>
<dbReference type="Gene3D" id="1.10.357.10">
    <property type="entry name" value="Tetracycline Repressor, domain 2"/>
    <property type="match status" value="1"/>
</dbReference>
<keyword evidence="3" id="KW-0804">Transcription</keyword>
<reference evidence="6" key="1">
    <citation type="submission" date="2020-09" db="EMBL/GenBank/DDBJ databases">
        <title>A novel bacterium of genus Paenibacillus, isolated from South China Sea.</title>
        <authorList>
            <person name="Huang H."/>
            <person name="Mo K."/>
            <person name="Hu Y."/>
        </authorList>
    </citation>
    <scope>NUCLEOTIDE SEQUENCE</scope>
    <source>
        <strain evidence="6">IB182493</strain>
    </source>
</reference>
<dbReference type="InterPro" id="IPR001647">
    <property type="entry name" value="HTH_TetR"/>
</dbReference>
<evidence type="ECO:0000256" key="2">
    <source>
        <dbReference type="ARBA" id="ARBA00023125"/>
    </source>
</evidence>
<dbReference type="SUPFAM" id="SSF46689">
    <property type="entry name" value="Homeodomain-like"/>
    <property type="match status" value="1"/>
</dbReference>
<dbReference type="Proteomes" id="UP000632125">
    <property type="component" value="Unassembled WGS sequence"/>
</dbReference>
<evidence type="ECO:0000256" key="4">
    <source>
        <dbReference type="PROSITE-ProRule" id="PRU00335"/>
    </source>
</evidence>
<feature type="DNA-binding region" description="H-T-H motif" evidence="4">
    <location>
        <begin position="33"/>
        <end position="52"/>
    </location>
</feature>
<dbReference type="Pfam" id="PF00440">
    <property type="entry name" value="TetR_N"/>
    <property type="match status" value="1"/>
</dbReference>
<evidence type="ECO:0000313" key="7">
    <source>
        <dbReference type="Proteomes" id="UP000632125"/>
    </source>
</evidence>
<dbReference type="AlphaFoldDB" id="A0A927H8V0"/>
<dbReference type="InterPro" id="IPR009057">
    <property type="entry name" value="Homeodomain-like_sf"/>
</dbReference>